<reference evidence="2" key="1">
    <citation type="submission" date="2016-06" db="EMBL/GenBank/DDBJ databases">
        <authorList>
            <person name="Berg J.A."/>
            <person name="Stratton M.L."/>
            <person name="Esplin I.D."/>
            <person name="Jensen G.L."/>
            <person name="Merrill B.D."/>
            <person name="Breakwell D.P."/>
            <person name="Hope S."/>
            <person name="Grose J.H."/>
        </authorList>
    </citation>
    <scope>NUCLEOTIDE SEQUENCE [LARGE SCALE GENOMIC DNA]</scope>
</reference>
<accession>A0A1B2IGX9</accession>
<protein>
    <submittedName>
        <fullName evidence="1">Uncharacterized protein</fullName>
    </submittedName>
</protein>
<dbReference type="EMBL" id="KX397373">
    <property type="protein sequence ID" value="ANZ50530.1"/>
    <property type="molecule type" value="Genomic_DNA"/>
</dbReference>
<dbReference type="Proteomes" id="UP000221949">
    <property type="component" value="Segment"/>
</dbReference>
<evidence type="ECO:0000313" key="2">
    <source>
        <dbReference type="Proteomes" id="UP000221949"/>
    </source>
</evidence>
<name>A0A1B2IGX9_9CAUD</name>
<evidence type="ECO:0000313" key="1">
    <source>
        <dbReference type="EMBL" id="ANZ50530.1"/>
    </source>
</evidence>
<proteinExistence type="predicted"/>
<gene>
    <name evidence="1" type="ORF">STRATTON_105</name>
</gene>
<organism evidence="1 2">
    <name type="scientific">Erwinia phage vB_EamM_Stratton</name>
    <dbReference type="NCBI Taxonomy" id="1883378"/>
    <lineage>
        <taxon>Viruses</taxon>
        <taxon>Duplodnaviria</taxon>
        <taxon>Heunggongvirae</taxon>
        <taxon>Uroviricota</taxon>
        <taxon>Caudoviricetes</taxon>
        <taxon>Chimalliviridae</taxon>
        <taxon>Erskinevirus</taxon>
        <taxon>Erskinevirus EaH2</taxon>
    </lineage>
</organism>
<sequence length="218" mass="24903">MNLAFRRRSLLLPVTALLSSINNLSRVRFTPEDRKNLVLAAIYEYLGYAHGTVPLDRIIDTPYHEGRFGHAVMAVLNRQHVKTAGLEVELNSLHAKVFQQLHELLFNYGMLTNDVVDKRDNGVPGCFDHGYTLKLVSPKGKTGRSNGAWVLVEWVRPTLDMEEMSVNTFFLRIAKHLATRKQPLDYWLVVFRTTRLEAFLQIANFDILLTVLRAAGRK</sequence>